<dbReference type="Gene3D" id="2.40.230.20">
    <property type="entry name" value="Nucleoside-specific channel-forming protein, Tsx-like"/>
    <property type="match status" value="1"/>
</dbReference>
<accession>A0AA92IKZ0</accession>
<dbReference type="Pfam" id="PF16412">
    <property type="entry name" value="DUF5020"/>
    <property type="match status" value="1"/>
</dbReference>
<dbReference type="InterPro" id="IPR036777">
    <property type="entry name" value="Channel_Tsx-like_sf"/>
</dbReference>
<dbReference type="EMBL" id="CP032551">
    <property type="protein sequence ID" value="QGT94980.1"/>
    <property type="molecule type" value="Genomic_DNA"/>
</dbReference>
<gene>
    <name evidence="2" type="ORF">D3795_01780</name>
</gene>
<organism evidence="2 3">
    <name type="scientific">Pseudidiomarina andamanensis</name>
    <dbReference type="NCBI Taxonomy" id="1940690"/>
    <lineage>
        <taxon>Bacteria</taxon>
        <taxon>Pseudomonadati</taxon>
        <taxon>Pseudomonadota</taxon>
        <taxon>Gammaproteobacteria</taxon>
        <taxon>Alteromonadales</taxon>
        <taxon>Idiomarinaceae</taxon>
        <taxon>Pseudidiomarina</taxon>
    </lineage>
</organism>
<protein>
    <submittedName>
        <fullName evidence="2">DUF5020 family protein</fullName>
    </submittedName>
</protein>
<dbReference type="SUPFAM" id="SSF111364">
    <property type="entry name" value="Tsx-like channel"/>
    <property type="match status" value="1"/>
</dbReference>
<dbReference type="Proteomes" id="UP000427820">
    <property type="component" value="Chromosome"/>
</dbReference>
<feature type="chain" id="PRO_5041672275" evidence="1">
    <location>
        <begin position="25"/>
        <end position="233"/>
    </location>
</feature>
<reference evidence="2 3" key="1">
    <citation type="submission" date="2018-09" db="EMBL/GenBank/DDBJ databases">
        <title>Whole genome sequencing of Idiomarina andamanensis W-5T (LMG 29773T= JCM 31645T).</title>
        <authorList>
            <person name="Das S.K."/>
        </authorList>
    </citation>
    <scope>NUCLEOTIDE SEQUENCE [LARGE SCALE GENOMIC DNA]</scope>
    <source>
        <strain evidence="2 3">W-5T</strain>
    </source>
</reference>
<keyword evidence="3" id="KW-1185">Reference proteome</keyword>
<keyword evidence="1" id="KW-0732">Signal</keyword>
<sequence>MTMNKTLLNAAIAGSLLFSATANAEIFWQDISATYLNGSNYEVGDSDRQVFTFEHAGGYSWGDSFLFVDRLKSDDGFTETYAEISPRFKVYDFAEDSLVKAAYVATTWEVGQGFDNYLVGVGTDLNVTGFDYLQLNAYRRSNEFYESNYQLTAVWGVPFAENFYYDGFIDWSSASEGHAAEMNFTSQLKYNIGPMIGYDNRLYVGVEYAHWNNKFGIPNVDERNVNLLLKVHL</sequence>
<evidence type="ECO:0000313" key="2">
    <source>
        <dbReference type="EMBL" id="QGT94980.1"/>
    </source>
</evidence>
<evidence type="ECO:0000256" key="1">
    <source>
        <dbReference type="SAM" id="SignalP"/>
    </source>
</evidence>
<name>A0AA92IKZ0_9GAMM</name>
<dbReference type="KEGG" id="panm:D3795_01780"/>
<dbReference type="GO" id="GO:0009279">
    <property type="term" value="C:cell outer membrane"/>
    <property type="evidence" value="ECO:0007669"/>
    <property type="project" value="InterPro"/>
</dbReference>
<dbReference type="AlphaFoldDB" id="A0AA92IKZ0"/>
<proteinExistence type="predicted"/>
<feature type="signal peptide" evidence="1">
    <location>
        <begin position="1"/>
        <end position="24"/>
    </location>
</feature>
<evidence type="ECO:0000313" key="3">
    <source>
        <dbReference type="Proteomes" id="UP000427820"/>
    </source>
</evidence>